<dbReference type="InterPro" id="IPR036259">
    <property type="entry name" value="MFS_trans_sf"/>
</dbReference>
<feature type="transmembrane region" description="Helical" evidence="8">
    <location>
        <begin position="59"/>
        <end position="83"/>
    </location>
</feature>
<keyword evidence="4" id="KW-1003">Cell membrane</keyword>
<name>A0A6G8ZY28_9BRAD</name>
<feature type="transmembrane region" description="Helical" evidence="8">
    <location>
        <begin position="150"/>
        <end position="171"/>
    </location>
</feature>
<feature type="transmembrane region" description="Helical" evidence="8">
    <location>
        <begin position="294"/>
        <end position="313"/>
    </location>
</feature>
<comment type="subcellular location">
    <subcellularLocation>
        <location evidence="1">Cell membrane</location>
        <topology evidence="1">Multi-pass membrane protein</topology>
    </subcellularLocation>
</comment>
<accession>A0A6G8ZY28</accession>
<evidence type="ECO:0000256" key="7">
    <source>
        <dbReference type="ARBA" id="ARBA00023136"/>
    </source>
</evidence>
<dbReference type="GO" id="GO:0022857">
    <property type="term" value="F:transmembrane transporter activity"/>
    <property type="evidence" value="ECO:0007669"/>
    <property type="project" value="InterPro"/>
</dbReference>
<evidence type="ECO:0000256" key="3">
    <source>
        <dbReference type="ARBA" id="ARBA00022448"/>
    </source>
</evidence>
<keyword evidence="6 8" id="KW-1133">Transmembrane helix</keyword>
<comment type="similarity">
    <text evidence="2">Belongs to the major facilitator superfamily.</text>
</comment>
<dbReference type="CDD" id="cd17324">
    <property type="entry name" value="MFS_NepI_like"/>
    <property type="match status" value="1"/>
</dbReference>
<dbReference type="SUPFAM" id="SSF103473">
    <property type="entry name" value="MFS general substrate transporter"/>
    <property type="match status" value="1"/>
</dbReference>
<evidence type="ECO:0000256" key="2">
    <source>
        <dbReference type="ARBA" id="ARBA00008335"/>
    </source>
</evidence>
<feature type="transmembrane region" description="Helical" evidence="8">
    <location>
        <begin position="351"/>
        <end position="369"/>
    </location>
</feature>
<proteinExistence type="inferred from homology"/>
<feature type="transmembrane region" description="Helical" evidence="8">
    <location>
        <begin position="90"/>
        <end position="108"/>
    </location>
</feature>
<evidence type="ECO:0000313" key="11">
    <source>
        <dbReference type="Proteomes" id="UP000500895"/>
    </source>
</evidence>
<dbReference type="AlphaFoldDB" id="A0A6G8ZY28"/>
<organism evidence="10 11">
    <name type="scientific">Bradyrhizobium symbiodeficiens</name>
    <dbReference type="NCBI Taxonomy" id="1404367"/>
    <lineage>
        <taxon>Bacteria</taxon>
        <taxon>Pseudomonadati</taxon>
        <taxon>Pseudomonadota</taxon>
        <taxon>Alphaproteobacteria</taxon>
        <taxon>Hyphomicrobiales</taxon>
        <taxon>Nitrobacteraceae</taxon>
        <taxon>Bradyrhizobium</taxon>
    </lineage>
</organism>
<feature type="transmembrane region" description="Helical" evidence="8">
    <location>
        <begin position="375"/>
        <end position="398"/>
    </location>
</feature>
<dbReference type="RefSeq" id="WP_166466577.1">
    <property type="nucleotide sequence ID" value="NZ_CP050066.2"/>
</dbReference>
<dbReference type="PANTHER" id="PTHR43271:SF2">
    <property type="entry name" value="BLL2771 PROTEIN"/>
    <property type="match status" value="1"/>
</dbReference>
<gene>
    <name evidence="10" type="ORF">HAV00_01995</name>
</gene>
<evidence type="ECO:0000256" key="5">
    <source>
        <dbReference type="ARBA" id="ARBA00022692"/>
    </source>
</evidence>
<evidence type="ECO:0000259" key="9">
    <source>
        <dbReference type="PROSITE" id="PS50850"/>
    </source>
</evidence>
<feature type="transmembrane region" description="Helical" evidence="8">
    <location>
        <begin position="264"/>
        <end position="282"/>
    </location>
</feature>
<evidence type="ECO:0000256" key="6">
    <source>
        <dbReference type="ARBA" id="ARBA00022989"/>
    </source>
</evidence>
<evidence type="ECO:0000256" key="4">
    <source>
        <dbReference type="ARBA" id="ARBA00022475"/>
    </source>
</evidence>
<reference evidence="10 11" key="1">
    <citation type="journal article" date="2020" name="Int. J. Syst. Evol. Microbiol.">
        <title>Description and complete genome sequences of Bradyrhizobium symbiodeficiens sp. nov., a non-symbiotic bacterium associated with legumes native to Canada.</title>
        <authorList>
            <person name="Bromfield E.S.P."/>
            <person name="Cloutier S."/>
            <person name="Nguyen H.D.T."/>
        </authorList>
    </citation>
    <scope>NUCLEOTIDE SEQUENCE [LARGE SCALE GENOMIC DNA]</scope>
    <source>
        <strain evidence="10 11">101S1MB</strain>
    </source>
</reference>
<sequence>MTDLSAPTTGAATTMSAHSQGLALRSLVIGLTAFLTVVDLFATQAILPALTRHYGVTPAAMGFAVNASTFGMATASLVVGFFSPHINRRFGILLSLALLAIPTSLLASAPNLTVFTALRVAQGLCMASAFALTLAYLGEQCSAMDAGGAFAAYITGNVASNLAGRLISAAVSDGLGLAWNFYLFAALNLTGAVLVYFTIRRAQPMQAMMPAASPLAAAIAHWRNPRLRAAFGIGFCILFAFIGTFTFVNFVLVRPPLSLGMMDVGLVYFVFLPSVVTTLLAGRVASRLGTRPTIWGALAIAALGLPLMLMPHLSEVLTGMVLVGVGTFFAQAAATGFVGQAAADNRGIASGTYLACYFCGGLVGTAVLGRLFDAFGWHACVLGVGAALAAAAMLTFALRR</sequence>
<dbReference type="PROSITE" id="PS50850">
    <property type="entry name" value="MFS"/>
    <property type="match status" value="1"/>
</dbReference>
<dbReference type="InterPro" id="IPR011701">
    <property type="entry name" value="MFS"/>
</dbReference>
<evidence type="ECO:0000313" key="10">
    <source>
        <dbReference type="EMBL" id="QIP05101.1"/>
    </source>
</evidence>
<feature type="transmembrane region" description="Helical" evidence="8">
    <location>
        <begin position="319"/>
        <end position="339"/>
    </location>
</feature>
<protein>
    <submittedName>
        <fullName evidence="10">MFS transporter</fullName>
    </submittedName>
</protein>
<evidence type="ECO:0000256" key="1">
    <source>
        <dbReference type="ARBA" id="ARBA00004651"/>
    </source>
</evidence>
<keyword evidence="3" id="KW-0813">Transport</keyword>
<keyword evidence="7 8" id="KW-0472">Membrane</keyword>
<feature type="transmembrane region" description="Helical" evidence="8">
    <location>
        <begin position="120"/>
        <end position="138"/>
    </location>
</feature>
<feature type="transmembrane region" description="Helical" evidence="8">
    <location>
        <begin position="22"/>
        <end position="47"/>
    </location>
</feature>
<dbReference type="Pfam" id="PF07690">
    <property type="entry name" value="MFS_1"/>
    <property type="match status" value="1"/>
</dbReference>
<dbReference type="PANTHER" id="PTHR43271">
    <property type="entry name" value="BLL2771 PROTEIN"/>
    <property type="match status" value="1"/>
</dbReference>
<dbReference type="Gene3D" id="1.20.1250.20">
    <property type="entry name" value="MFS general substrate transporter like domains"/>
    <property type="match status" value="1"/>
</dbReference>
<dbReference type="GO" id="GO:0005886">
    <property type="term" value="C:plasma membrane"/>
    <property type="evidence" value="ECO:0007669"/>
    <property type="project" value="UniProtKB-SubCell"/>
</dbReference>
<feature type="domain" description="Major facilitator superfamily (MFS) profile" evidence="9">
    <location>
        <begin position="25"/>
        <end position="400"/>
    </location>
</feature>
<dbReference type="Proteomes" id="UP000500895">
    <property type="component" value="Chromosome"/>
</dbReference>
<feature type="transmembrane region" description="Helical" evidence="8">
    <location>
        <begin position="177"/>
        <end position="199"/>
    </location>
</feature>
<feature type="transmembrane region" description="Helical" evidence="8">
    <location>
        <begin position="229"/>
        <end position="252"/>
    </location>
</feature>
<evidence type="ECO:0000256" key="8">
    <source>
        <dbReference type="SAM" id="Phobius"/>
    </source>
</evidence>
<dbReference type="InterPro" id="IPR020846">
    <property type="entry name" value="MFS_dom"/>
</dbReference>
<keyword evidence="5 8" id="KW-0812">Transmembrane</keyword>
<dbReference type="EMBL" id="CP050066">
    <property type="protein sequence ID" value="QIP05101.1"/>
    <property type="molecule type" value="Genomic_DNA"/>
</dbReference>